<accession>A0ABU5DQB2</accession>
<protein>
    <submittedName>
        <fullName evidence="4">Aminotransferase class I/II-fold pyridoxal phosphate-dependent enzyme</fullName>
    </submittedName>
</protein>
<dbReference type="InterPro" id="IPR004839">
    <property type="entry name" value="Aminotransferase_I/II_large"/>
</dbReference>
<keyword evidence="5" id="KW-1185">Reference proteome</keyword>
<name>A0ABU5DQB2_9BURK</name>
<reference evidence="4 5" key="1">
    <citation type="submission" date="2023-11" db="EMBL/GenBank/DDBJ databases">
        <title>Paucibacter sp. nov., isolated from fresh soil in Korea.</title>
        <authorList>
            <person name="Le N.T.T."/>
        </authorList>
    </citation>
    <scope>NUCLEOTIDE SEQUENCE [LARGE SCALE GENOMIC DNA]</scope>
    <source>
        <strain evidence="4 5">R3-3</strain>
    </source>
</reference>
<evidence type="ECO:0000256" key="1">
    <source>
        <dbReference type="ARBA" id="ARBA00001933"/>
    </source>
</evidence>
<sequence>MKTTLLAIHGGPDGGPPIAHDFSTNANPLGPPPALWQAVQEADRRRYPDPQYRALRRTLAIAHGADPEQILPASGGAEAIRRLTLAAQLKGLREVWVPQPGFGDYALAAAALGLEVRSYANAQELQPQQPALVWVCEPRNPTGTCLGSEALAELAGRAAGSIIVVDCAYEPLRLSGEPTRVPDGCWQLHCPNKALGLTGIRAAYLLAPAQDEAWSRMLSLAPSWVLAAEGEAMLAHWHDQATQTWLAESRAQLRDWAASQRALLAGFNWRQLDKGCTPFWLAKPPAPLDMAALREQGIKLRDAASFGLAGWVRIAALPPESQDALKEAL</sequence>
<dbReference type="SUPFAM" id="SSF53383">
    <property type="entry name" value="PLP-dependent transferases"/>
    <property type="match status" value="1"/>
</dbReference>
<dbReference type="InterPro" id="IPR015422">
    <property type="entry name" value="PyrdxlP-dep_Trfase_small"/>
</dbReference>
<dbReference type="Gene3D" id="3.40.640.10">
    <property type="entry name" value="Type I PLP-dependent aspartate aminotransferase-like (Major domain)"/>
    <property type="match status" value="1"/>
</dbReference>
<dbReference type="RefSeq" id="WP_320425871.1">
    <property type="nucleotide sequence ID" value="NZ_JAXCLA010000009.1"/>
</dbReference>
<keyword evidence="4" id="KW-0808">Transferase</keyword>
<dbReference type="InterPro" id="IPR015424">
    <property type="entry name" value="PyrdxlP-dep_Trfase"/>
</dbReference>
<evidence type="ECO:0000256" key="2">
    <source>
        <dbReference type="ARBA" id="ARBA00022898"/>
    </source>
</evidence>
<dbReference type="Gene3D" id="3.90.1150.10">
    <property type="entry name" value="Aspartate Aminotransferase, domain 1"/>
    <property type="match status" value="1"/>
</dbReference>
<evidence type="ECO:0000313" key="4">
    <source>
        <dbReference type="EMBL" id="MDY0747903.1"/>
    </source>
</evidence>
<comment type="cofactor">
    <cofactor evidence="1">
        <name>pyridoxal 5'-phosphate</name>
        <dbReference type="ChEBI" id="CHEBI:597326"/>
    </cofactor>
</comment>
<keyword evidence="2" id="KW-0663">Pyridoxal phosphate</keyword>
<dbReference type="EMBL" id="JAXCLA010000009">
    <property type="protein sequence ID" value="MDY0747903.1"/>
    <property type="molecule type" value="Genomic_DNA"/>
</dbReference>
<gene>
    <name evidence="4" type="ORF">SNE35_25595</name>
</gene>
<organism evidence="4 5">
    <name type="scientific">Roseateles agri</name>
    <dbReference type="NCBI Taxonomy" id="3098619"/>
    <lineage>
        <taxon>Bacteria</taxon>
        <taxon>Pseudomonadati</taxon>
        <taxon>Pseudomonadota</taxon>
        <taxon>Betaproteobacteria</taxon>
        <taxon>Burkholderiales</taxon>
        <taxon>Sphaerotilaceae</taxon>
        <taxon>Roseateles</taxon>
    </lineage>
</organism>
<evidence type="ECO:0000259" key="3">
    <source>
        <dbReference type="Pfam" id="PF00155"/>
    </source>
</evidence>
<dbReference type="InterPro" id="IPR015421">
    <property type="entry name" value="PyrdxlP-dep_Trfase_major"/>
</dbReference>
<keyword evidence="4" id="KW-0032">Aminotransferase</keyword>
<dbReference type="PANTHER" id="PTHR42885:SF1">
    <property type="entry name" value="THREONINE-PHOSPHATE DECARBOXYLASE"/>
    <property type="match status" value="1"/>
</dbReference>
<comment type="caution">
    <text evidence="4">The sequence shown here is derived from an EMBL/GenBank/DDBJ whole genome shotgun (WGS) entry which is preliminary data.</text>
</comment>
<dbReference type="Proteomes" id="UP001285263">
    <property type="component" value="Unassembled WGS sequence"/>
</dbReference>
<evidence type="ECO:0000313" key="5">
    <source>
        <dbReference type="Proteomes" id="UP001285263"/>
    </source>
</evidence>
<dbReference type="Pfam" id="PF00155">
    <property type="entry name" value="Aminotran_1_2"/>
    <property type="match status" value="1"/>
</dbReference>
<dbReference type="PANTHER" id="PTHR42885">
    <property type="entry name" value="HISTIDINOL-PHOSPHATE AMINOTRANSFERASE-RELATED"/>
    <property type="match status" value="1"/>
</dbReference>
<proteinExistence type="predicted"/>
<dbReference type="GO" id="GO:0008483">
    <property type="term" value="F:transaminase activity"/>
    <property type="evidence" value="ECO:0007669"/>
    <property type="project" value="UniProtKB-KW"/>
</dbReference>
<dbReference type="CDD" id="cd00609">
    <property type="entry name" value="AAT_like"/>
    <property type="match status" value="1"/>
</dbReference>
<feature type="domain" description="Aminotransferase class I/classII large" evidence="3">
    <location>
        <begin position="21"/>
        <end position="324"/>
    </location>
</feature>